<dbReference type="InterPro" id="IPR044878">
    <property type="entry name" value="UbiA_sf"/>
</dbReference>
<evidence type="ECO:0000313" key="11">
    <source>
        <dbReference type="Proteomes" id="UP000001861"/>
    </source>
</evidence>
<dbReference type="GO" id="GO:0006744">
    <property type="term" value="P:ubiquinone biosynthetic process"/>
    <property type="evidence" value="ECO:0007669"/>
    <property type="project" value="UniProtKB-UniRule"/>
</dbReference>
<keyword evidence="9" id="KW-0999">Mitochondrion inner membrane</keyword>
<feature type="transmembrane region" description="Helical" evidence="9">
    <location>
        <begin position="273"/>
        <end position="289"/>
    </location>
</feature>
<organism evidence="10 11">
    <name type="scientific">Coprinopsis cinerea (strain Okayama-7 / 130 / ATCC MYA-4618 / FGSC 9003)</name>
    <name type="common">Inky cap fungus</name>
    <name type="synonym">Hormographiella aspergillata</name>
    <dbReference type="NCBI Taxonomy" id="240176"/>
    <lineage>
        <taxon>Eukaryota</taxon>
        <taxon>Fungi</taxon>
        <taxon>Dikarya</taxon>
        <taxon>Basidiomycota</taxon>
        <taxon>Agaricomycotina</taxon>
        <taxon>Agaricomycetes</taxon>
        <taxon>Agaricomycetidae</taxon>
        <taxon>Agaricales</taxon>
        <taxon>Agaricineae</taxon>
        <taxon>Psathyrellaceae</taxon>
        <taxon>Coprinopsis</taxon>
    </lineage>
</organism>
<feature type="transmembrane region" description="Helical" evidence="9">
    <location>
        <begin position="55"/>
        <end position="78"/>
    </location>
</feature>
<feature type="transmembrane region" description="Helical" evidence="9">
    <location>
        <begin position="84"/>
        <end position="105"/>
    </location>
</feature>
<evidence type="ECO:0000256" key="3">
    <source>
        <dbReference type="ARBA" id="ARBA00005179"/>
    </source>
</evidence>
<dbReference type="InterPro" id="IPR039653">
    <property type="entry name" value="Prenyltransferase"/>
</dbReference>
<evidence type="ECO:0000256" key="4">
    <source>
        <dbReference type="ARBA" id="ARBA00005985"/>
    </source>
</evidence>
<comment type="function">
    <text evidence="9">Catalyzes the prenylation of para-hydroxybenzoate (PHB) with an all-trans polyprenyl group. Mediates the second step in the final reaction sequence of coenzyme Q (CoQ) biosynthesis, which is the condensation of the polyisoprenoid side chain with PHB, generating the first membrane-bound Q intermediate.</text>
</comment>
<dbReference type="GO" id="GO:0008412">
    <property type="term" value="F:4-hydroxybenzoate polyprenyltransferase activity"/>
    <property type="evidence" value="ECO:0007669"/>
    <property type="project" value="UniProtKB-EC"/>
</dbReference>
<dbReference type="FunFam" id="1.10.357.140:FF:000008">
    <property type="entry name" value="4-hydroxybenzoate octaprenyltransferase"/>
    <property type="match status" value="1"/>
</dbReference>
<keyword evidence="7 9" id="KW-1133">Transmembrane helix</keyword>
<dbReference type="InterPro" id="IPR006370">
    <property type="entry name" value="HB_polyprenyltransferase-like"/>
</dbReference>
<keyword evidence="9" id="KW-0831">Ubiquinone biosynthesis</keyword>
<dbReference type="STRING" id="240176.A8P7P5"/>
<keyword evidence="9" id="KW-0414">Isoprene biosynthesis</keyword>
<evidence type="ECO:0000256" key="5">
    <source>
        <dbReference type="ARBA" id="ARBA00022679"/>
    </source>
</evidence>
<dbReference type="OMA" id="QVARCRV"/>
<protein>
    <recommendedName>
        <fullName evidence="9">4-hydroxybenzoate polyprenyltransferase, mitochondrial</fullName>
        <shortName evidence="9">4-HB polyprenyltransferase</shortName>
        <ecNumber evidence="9">2.5.1.39</ecNumber>
    </recommendedName>
    <alternativeName>
        <fullName evidence="9">Para-hydroxybenzoate--polyprenyltransferase</fullName>
        <shortName evidence="9">PHB:PPT</shortName>
        <shortName evidence="9">PHB:polyprenyltransferase</shortName>
    </alternativeName>
</protein>
<dbReference type="GO" id="GO:0005743">
    <property type="term" value="C:mitochondrial inner membrane"/>
    <property type="evidence" value="ECO:0007669"/>
    <property type="project" value="UniProtKB-SubCell"/>
</dbReference>
<dbReference type="InParanoid" id="A8P7P5"/>
<comment type="pathway">
    <text evidence="3">Secondary metabolite biosynthesis.</text>
</comment>
<dbReference type="Pfam" id="PF01040">
    <property type="entry name" value="UbiA"/>
    <property type="match status" value="1"/>
</dbReference>
<dbReference type="AlphaFoldDB" id="A8P7P5"/>
<dbReference type="VEuPathDB" id="FungiDB:CC1G_11104"/>
<evidence type="ECO:0000256" key="6">
    <source>
        <dbReference type="ARBA" id="ARBA00022692"/>
    </source>
</evidence>
<evidence type="ECO:0000313" key="10">
    <source>
        <dbReference type="EMBL" id="EAU82418.2"/>
    </source>
</evidence>
<comment type="caution">
    <text evidence="10">The sequence shown here is derived from an EMBL/GenBank/DDBJ whole genome shotgun (WGS) entry which is preliminary data.</text>
</comment>
<comment type="cofactor">
    <cofactor evidence="1 9">
        <name>Mg(2+)</name>
        <dbReference type="ChEBI" id="CHEBI:18420"/>
    </cofactor>
</comment>
<comment type="subcellular location">
    <subcellularLocation>
        <location evidence="2">Membrane</location>
        <topology evidence="2">Multi-pass membrane protein</topology>
    </subcellularLocation>
    <subcellularLocation>
        <location evidence="9">Mitochondrion inner membrane</location>
        <topology evidence="9">Multi-pass membrane protein</topology>
        <orientation evidence="9">Matrix side</orientation>
    </subcellularLocation>
</comment>
<dbReference type="PANTHER" id="PTHR11048:SF28">
    <property type="entry name" value="4-HYDROXYBENZOATE POLYPRENYLTRANSFERASE, MITOCHONDRIAL"/>
    <property type="match status" value="1"/>
</dbReference>
<keyword evidence="5 9" id="KW-0808">Transferase</keyword>
<keyword evidence="9" id="KW-0496">Mitochondrion</keyword>
<dbReference type="FunFam" id="1.20.120.1780:FF:000001">
    <property type="entry name" value="4-hydroxybenzoate octaprenyltransferase"/>
    <property type="match status" value="1"/>
</dbReference>
<accession>A8P7P5</accession>
<dbReference type="InterPro" id="IPR000537">
    <property type="entry name" value="UbiA_prenyltransferase"/>
</dbReference>
<dbReference type="PROSITE" id="PS00943">
    <property type="entry name" value="UBIA"/>
    <property type="match status" value="1"/>
</dbReference>
<dbReference type="CDD" id="cd13959">
    <property type="entry name" value="PT_UbiA_COQ2"/>
    <property type="match status" value="1"/>
</dbReference>
<dbReference type="EC" id="2.5.1.39" evidence="9"/>
<dbReference type="GO" id="GO:0008299">
    <property type="term" value="P:isoprenoid biosynthetic process"/>
    <property type="evidence" value="ECO:0007669"/>
    <property type="project" value="UniProtKB-UniRule"/>
</dbReference>
<dbReference type="InterPro" id="IPR030470">
    <property type="entry name" value="UbiA_prenylTrfase_CS"/>
</dbReference>
<dbReference type="Gene3D" id="1.10.357.140">
    <property type="entry name" value="UbiA prenyltransferase"/>
    <property type="match status" value="1"/>
</dbReference>
<gene>
    <name evidence="10" type="ORF">CC1G_11104</name>
</gene>
<dbReference type="HOGENOM" id="CLU_034879_3_0_1"/>
<feature type="transmembrane region" description="Helical" evidence="9">
    <location>
        <begin position="246"/>
        <end position="267"/>
    </location>
</feature>
<dbReference type="HAMAP" id="MF_01635">
    <property type="entry name" value="UbiA"/>
    <property type="match status" value="1"/>
</dbReference>
<dbReference type="Proteomes" id="UP000001861">
    <property type="component" value="Unassembled WGS sequence"/>
</dbReference>
<feature type="transmembrane region" description="Helical" evidence="9">
    <location>
        <begin position="180"/>
        <end position="199"/>
    </location>
</feature>
<feature type="transmembrane region" description="Helical" evidence="9">
    <location>
        <begin position="152"/>
        <end position="168"/>
    </location>
</feature>
<keyword evidence="11" id="KW-1185">Reference proteome</keyword>
<keyword evidence="8 9" id="KW-0472">Membrane</keyword>
<dbReference type="GeneID" id="6016018"/>
<comment type="similarity">
    <text evidence="4 9">Belongs to the UbiA prenyltransferase family.</text>
</comment>
<evidence type="ECO:0000256" key="9">
    <source>
        <dbReference type="HAMAP-Rule" id="MF_03189"/>
    </source>
</evidence>
<dbReference type="EMBL" id="AACS02000005">
    <property type="protein sequence ID" value="EAU82418.2"/>
    <property type="molecule type" value="Genomic_DNA"/>
</dbReference>
<dbReference type="UniPathway" id="UPA00232"/>
<feature type="transmembrane region" description="Helical" evidence="9">
    <location>
        <begin position="310"/>
        <end position="331"/>
    </location>
</feature>
<reference evidence="10 11" key="1">
    <citation type="journal article" date="2010" name="Proc. Natl. Acad. Sci. U.S.A.">
        <title>Insights into evolution of multicellular fungi from the assembled chromosomes of the mushroom Coprinopsis cinerea (Coprinus cinereus).</title>
        <authorList>
            <person name="Stajich J.E."/>
            <person name="Wilke S.K."/>
            <person name="Ahren D."/>
            <person name="Au C.H."/>
            <person name="Birren B.W."/>
            <person name="Borodovsky M."/>
            <person name="Burns C."/>
            <person name="Canback B."/>
            <person name="Casselton L.A."/>
            <person name="Cheng C.K."/>
            <person name="Deng J."/>
            <person name="Dietrich F.S."/>
            <person name="Fargo D.C."/>
            <person name="Farman M.L."/>
            <person name="Gathman A.C."/>
            <person name="Goldberg J."/>
            <person name="Guigo R."/>
            <person name="Hoegger P.J."/>
            <person name="Hooker J.B."/>
            <person name="Huggins A."/>
            <person name="James T.Y."/>
            <person name="Kamada T."/>
            <person name="Kilaru S."/>
            <person name="Kodira C."/>
            <person name="Kues U."/>
            <person name="Kupfer D."/>
            <person name="Kwan H.S."/>
            <person name="Lomsadze A."/>
            <person name="Li W."/>
            <person name="Lilly W.W."/>
            <person name="Ma L.J."/>
            <person name="Mackey A.J."/>
            <person name="Manning G."/>
            <person name="Martin F."/>
            <person name="Muraguchi H."/>
            <person name="Natvig D.O."/>
            <person name="Palmerini H."/>
            <person name="Ramesh M.A."/>
            <person name="Rehmeyer C.J."/>
            <person name="Roe B.A."/>
            <person name="Shenoy N."/>
            <person name="Stanke M."/>
            <person name="Ter-Hovhannisyan V."/>
            <person name="Tunlid A."/>
            <person name="Velagapudi R."/>
            <person name="Vision T.J."/>
            <person name="Zeng Q."/>
            <person name="Zolan M.E."/>
            <person name="Pukkila P.J."/>
        </authorList>
    </citation>
    <scope>NUCLEOTIDE SEQUENCE [LARGE SCALE GENOMIC DNA]</scope>
    <source>
        <strain evidence="11">Okayama-7 / 130 / ATCC MYA-4618 / FGSC 9003</strain>
    </source>
</reference>
<sequence length="333" mass="37660">MSELDKTTLFANGDAHIYGTIPLATTTKPESTIVLLGHDIAPYVQLTRIQKYGGVLLLWWPFAWSLTIAATTLNLSFFEFSSGLLYSFVFANLLRSAGCIWNDILDRDFDRQVERTKNRPLASGRATVKGALVFLLMHLVFLVAMLHPLNQFARIVGFFAIFFFPGLYPLMKRITYWPQAWLGLTMNIGVPLTWAAISGECPTPALVFYAGTWAWCIWYDTIYACQDKKDDVNAGIKSTAVLFDSYTKVILAFFGMITFGCFSVAGYLNGSHWTYYVVTVLGGMAHFGWQWSKVDLDSPKSCWKMFTSNAFSFGYVIWTGLLIEYIMTAYMRL</sequence>
<evidence type="ECO:0000256" key="8">
    <source>
        <dbReference type="ARBA" id="ARBA00023136"/>
    </source>
</evidence>
<dbReference type="RefSeq" id="XP_001839404.2">
    <property type="nucleotide sequence ID" value="XM_001839352.2"/>
</dbReference>
<evidence type="ECO:0000256" key="1">
    <source>
        <dbReference type="ARBA" id="ARBA00001946"/>
    </source>
</evidence>
<keyword evidence="6 9" id="KW-0812">Transmembrane</keyword>
<feature type="transmembrane region" description="Helical" evidence="9">
    <location>
        <begin position="126"/>
        <end position="146"/>
    </location>
</feature>
<dbReference type="eggNOG" id="KOG1381">
    <property type="taxonomic scope" value="Eukaryota"/>
</dbReference>
<proteinExistence type="inferred from homology"/>
<evidence type="ECO:0000256" key="2">
    <source>
        <dbReference type="ARBA" id="ARBA00004141"/>
    </source>
</evidence>
<dbReference type="OrthoDB" id="18170at2759"/>
<dbReference type="PANTHER" id="PTHR11048">
    <property type="entry name" value="PRENYLTRANSFERASES"/>
    <property type="match status" value="1"/>
</dbReference>
<comment type="catalytic activity">
    <reaction evidence="9">
        <text>an all-trans-polyprenyl diphosphate + 4-hydroxybenzoate = a 4-hydroxy-3-(all-trans-polyprenyl)benzoate + diphosphate</text>
        <dbReference type="Rhea" id="RHEA:44504"/>
        <dbReference type="Rhea" id="RHEA-COMP:9514"/>
        <dbReference type="Rhea" id="RHEA-COMP:9564"/>
        <dbReference type="ChEBI" id="CHEBI:17879"/>
        <dbReference type="ChEBI" id="CHEBI:33019"/>
        <dbReference type="ChEBI" id="CHEBI:58914"/>
        <dbReference type="ChEBI" id="CHEBI:78396"/>
        <dbReference type="EC" id="2.5.1.39"/>
    </reaction>
</comment>
<dbReference type="KEGG" id="cci:CC1G_11104"/>
<comment type="pathway">
    <text evidence="9">Cofactor biosynthesis; ubiquinone biosynthesis.</text>
</comment>
<name>A8P7P5_COPC7</name>
<evidence type="ECO:0000256" key="7">
    <source>
        <dbReference type="ARBA" id="ARBA00022989"/>
    </source>
</evidence>